<dbReference type="Proteomes" id="UP000009168">
    <property type="component" value="Unassembled WGS sequence"/>
</dbReference>
<dbReference type="HOGENOM" id="CLU_094875_2_2_1"/>
<keyword evidence="4" id="KW-1185">Reference proteome</keyword>
<dbReference type="GO" id="GO:0002161">
    <property type="term" value="F:aminoacyl-tRNA deacylase activity"/>
    <property type="evidence" value="ECO:0007669"/>
    <property type="project" value="InterPro"/>
</dbReference>
<dbReference type="KEGG" id="tet:TTHERM_00304350"/>
<accession>I7MKZ8</accession>
<dbReference type="InterPro" id="IPR036754">
    <property type="entry name" value="YbaK/aa-tRNA-synt-asso_dom_sf"/>
</dbReference>
<dbReference type="EMBL" id="GG662608">
    <property type="protein sequence ID" value="EAS00766.1"/>
    <property type="molecule type" value="Genomic_DNA"/>
</dbReference>
<proteinExistence type="predicted"/>
<dbReference type="CDD" id="cd04336">
    <property type="entry name" value="YeaK"/>
    <property type="match status" value="1"/>
</dbReference>
<dbReference type="PANTHER" id="PTHR30411">
    <property type="entry name" value="CYTOPLASMIC PROTEIN"/>
    <property type="match status" value="1"/>
</dbReference>
<dbReference type="eggNOG" id="ENOG502RT10">
    <property type="taxonomic scope" value="Eukaryota"/>
</dbReference>
<dbReference type="InterPro" id="IPR044786">
    <property type="entry name" value="PROXY"/>
</dbReference>
<gene>
    <name evidence="3" type="ORF">TTHERM_00304350</name>
</gene>
<feature type="domain" description="YbaK/aminoacyl-tRNA synthetase-associated" evidence="2">
    <location>
        <begin position="52"/>
        <end position="173"/>
    </location>
</feature>
<dbReference type="OrthoDB" id="308744at2759"/>
<dbReference type="OMA" id="AKAMLCT"/>
<protein>
    <submittedName>
        <fullName evidence="3">YbaK/prolyl-tRNA synthetase associated domain protein</fullName>
    </submittedName>
</protein>
<feature type="region of interest" description="Disordered" evidence="1">
    <location>
        <begin position="1"/>
        <end position="23"/>
    </location>
</feature>
<dbReference type="GeneID" id="7829303"/>
<dbReference type="RefSeq" id="XP_001021011.1">
    <property type="nucleotide sequence ID" value="XM_001021011.1"/>
</dbReference>
<evidence type="ECO:0000259" key="2">
    <source>
        <dbReference type="Pfam" id="PF04073"/>
    </source>
</evidence>
<sequence>MDQNNQTKEQSQQKEEVMTNIEQGDENIKEDNYSCDLVFKLLNGIKFTTLDHKPCKTSEESAQVRGVSLDSGAKAMLLKDKQNITFILAVMSASKKLSWKLIRGIVGHKKLDLAKPEEVYSLTKCIPGAVPPFGSIWGIKTLTDQSLLDQGDVINFNCGLRTKSISMKTEDYLNVEKPQVCQFTE</sequence>
<dbReference type="InParanoid" id="I7MKZ8"/>
<dbReference type="AlphaFoldDB" id="I7MKZ8"/>
<name>I7MKZ8_TETTS</name>
<dbReference type="SUPFAM" id="SSF55826">
    <property type="entry name" value="YbaK/ProRS associated domain"/>
    <property type="match status" value="1"/>
</dbReference>
<evidence type="ECO:0000256" key="1">
    <source>
        <dbReference type="SAM" id="MobiDB-lite"/>
    </source>
</evidence>
<dbReference type="PANTHER" id="PTHR30411:SF9">
    <property type="entry name" value="MULTIFUNCTIONAL SER_THR-TRNA DEACYLASE PROXP-Y"/>
    <property type="match status" value="1"/>
</dbReference>
<dbReference type="Pfam" id="PF04073">
    <property type="entry name" value="tRNA_edit"/>
    <property type="match status" value="1"/>
</dbReference>
<reference evidence="4" key="1">
    <citation type="journal article" date="2006" name="PLoS Biol.">
        <title>Macronuclear genome sequence of the ciliate Tetrahymena thermophila, a model eukaryote.</title>
        <authorList>
            <person name="Eisen J.A."/>
            <person name="Coyne R.S."/>
            <person name="Wu M."/>
            <person name="Wu D."/>
            <person name="Thiagarajan M."/>
            <person name="Wortman J.R."/>
            <person name="Badger J.H."/>
            <person name="Ren Q."/>
            <person name="Amedeo P."/>
            <person name="Jones K.M."/>
            <person name="Tallon L.J."/>
            <person name="Delcher A.L."/>
            <person name="Salzberg S.L."/>
            <person name="Silva J.C."/>
            <person name="Haas B.J."/>
            <person name="Majoros W.H."/>
            <person name="Farzad M."/>
            <person name="Carlton J.M."/>
            <person name="Smith R.K. Jr."/>
            <person name="Garg J."/>
            <person name="Pearlman R.E."/>
            <person name="Karrer K.M."/>
            <person name="Sun L."/>
            <person name="Manning G."/>
            <person name="Elde N.C."/>
            <person name="Turkewitz A.P."/>
            <person name="Asai D.J."/>
            <person name="Wilkes D.E."/>
            <person name="Wang Y."/>
            <person name="Cai H."/>
            <person name="Collins K."/>
            <person name="Stewart B.A."/>
            <person name="Lee S.R."/>
            <person name="Wilamowska K."/>
            <person name="Weinberg Z."/>
            <person name="Ruzzo W.L."/>
            <person name="Wloga D."/>
            <person name="Gaertig J."/>
            <person name="Frankel J."/>
            <person name="Tsao C.-C."/>
            <person name="Gorovsky M.A."/>
            <person name="Keeling P.J."/>
            <person name="Waller R.F."/>
            <person name="Patron N.J."/>
            <person name="Cherry J.M."/>
            <person name="Stover N.A."/>
            <person name="Krieger C.J."/>
            <person name="del Toro C."/>
            <person name="Ryder H.F."/>
            <person name="Williamson S.C."/>
            <person name="Barbeau R.A."/>
            <person name="Hamilton E.P."/>
            <person name="Orias E."/>
        </authorList>
    </citation>
    <scope>NUCLEOTIDE SEQUENCE [LARGE SCALE GENOMIC DNA]</scope>
    <source>
        <strain evidence="4">SB210</strain>
    </source>
</reference>
<evidence type="ECO:0000313" key="3">
    <source>
        <dbReference type="EMBL" id="EAS00766.1"/>
    </source>
</evidence>
<organism evidence="3 4">
    <name type="scientific">Tetrahymena thermophila (strain SB210)</name>
    <dbReference type="NCBI Taxonomy" id="312017"/>
    <lineage>
        <taxon>Eukaryota</taxon>
        <taxon>Sar</taxon>
        <taxon>Alveolata</taxon>
        <taxon>Ciliophora</taxon>
        <taxon>Intramacronucleata</taxon>
        <taxon>Oligohymenophorea</taxon>
        <taxon>Hymenostomatida</taxon>
        <taxon>Tetrahymenina</taxon>
        <taxon>Tetrahymenidae</taxon>
        <taxon>Tetrahymena</taxon>
    </lineage>
</organism>
<evidence type="ECO:0000313" key="4">
    <source>
        <dbReference type="Proteomes" id="UP000009168"/>
    </source>
</evidence>
<dbReference type="Gene3D" id="3.90.960.10">
    <property type="entry name" value="YbaK/aminoacyl-tRNA synthetase-associated domain"/>
    <property type="match status" value="1"/>
</dbReference>
<dbReference type="InterPro" id="IPR007214">
    <property type="entry name" value="YbaK/aa-tRNA-synth-assoc-dom"/>
</dbReference>
<feature type="compositionally biased region" description="Polar residues" evidence="1">
    <location>
        <begin position="1"/>
        <end position="10"/>
    </location>
</feature>